<dbReference type="CDD" id="cd03593">
    <property type="entry name" value="CLECT_NK_receptors_like"/>
    <property type="match status" value="1"/>
</dbReference>
<evidence type="ECO:0000259" key="10">
    <source>
        <dbReference type="PROSITE" id="PS50041"/>
    </source>
</evidence>
<evidence type="ECO:0000313" key="12">
    <source>
        <dbReference type="Proteomes" id="UP000314981"/>
    </source>
</evidence>
<organism evidence="11 12">
    <name type="scientific">Bos indicus x Bos taurus</name>
    <name type="common">Hybrid cattle</name>
    <dbReference type="NCBI Taxonomy" id="30522"/>
    <lineage>
        <taxon>Eukaryota</taxon>
        <taxon>Metazoa</taxon>
        <taxon>Chordata</taxon>
        <taxon>Craniata</taxon>
        <taxon>Vertebrata</taxon>
        <taxon>Euteleostomi</taxon>
        <taxon>Mammalia</taxon>
        <taxon>Eutheria</taxon>
        <taxon>Laurasiatheria</taxon>
        <taxon>Artiodactyla</taxon>
        <taxon>Ruminantia</taxon>
        <taxon>Pecora</taxon>
        <taxon>Bovidae</taxon>
        <taxon>Bovinae</taxon>
        <taxon>Bos</taxon>
    </lineage>
</organism>
<dbReference type="Ensembl" id="ENSBIXT00000038539.1">
    <property type="protein sequence ID" value="ENSBIXP00000023097.1"/>
    <property type="gene ID" value="ENSBIXG00000025675.1"/>
</dbReference>
<reference evidence="11" key="3">
    <citation type="submission" date="2025-09" db="UniProtKB">
        <authorList>
            <consortium name="Ensembl"/>
        </authorList>
    </citation>
    <scope>IDENTIFICATION</scope>
</reference>
<dbReference type="PANTHER" id="PTHR22800:SF252">
    <property type="entry name" value="NATURAL KILLER CELLS ANTIGEN CD94"/>
    <property type="match status" value="1"/>
</dbReference>
<accession>A0A4W2DAN0</accession>
<keyword evidence="7" id="KW-0325">Glycoprotein</keyword>
<dbReference type="InterPro" id="IPR050919">
    <property type="entry name" value="NKG2/CD94_NK_receptors"/>
</dbReference>
<dbReference type="STRING" id="30522.A0A4W2DAN0"/>
<name>A0A4W2DAN0_BOBOX</name>
<dbReference type="GO" id="GO:0016020">
    <property type="term" value="C:membrane"/>
    <property type="evidence" value="ECO:0007669"/>
    <property type="project" value="UniProtKB-SubCell"/>
</dbReference>
<evidence type="ECO:0000256" key="1">
    <source>
        <dbReference type="ARBA" id="ARBA00004606"/>
    </source>
</evidence>
<keyword evidence="2" id="KW-0812">Transmembrane</keyword>
<evidence type="ECO:0000256" key="9">
    <source>
        <dbReference type="ARBA" id="ARBA00041489"/>
    </source>
</evidence>
<keyword evidence="5" id="KW-1133">Transmembrane helix</keyword>
<keyword evidence="4" id="KW-0735">Signal-anchor</keyword>
<evidence type="ECO:0000313" key="11">
    <source>
        <dbReference type="Ensembl" id="ENSBIXP00000023097.1"/>
    </source>
</evidence>
<evidence type="ECO:0000256" key="4">
    <source>
        <dbReference type="ARBA" id="ARBA00022968"/>
    </source>
</evidence>
<sequence>MGSQRIRQGQCADLVLNKNILLFHKCLSDKVNFLSFLTALTIQSVQLGPSTDLSEESCCYSCQEKWIGYQCNCYFISNEVKAWEDSRDFCVSHNSSLLQIQNRNELDFMKFSSSFYWIGLSYSEEHHAWLWEDNSTLSQDLLPFFKSVNPKNCIMYNPRGRILDAYCEKKFRYICKQQLI</sequence>
<dbReference type="InterPro" id="IPR016186">
    <property type="entry name" value="C-type_lectin-like/link_sf"/>
</dbReference>
<evidence type="ECO:0000256" key="3">
    <source>
        <dbReference type="ARBA" id="ARBA00022734"/>
    </source>
</evidence>
<keyword evidence="6" id="KW-0472">Membrane</keyword>
<evidence type="ECO:0000256" key="8">
    <source>
        <dbReference type="ARBA" id="ARBA00041193"/>
    </source>
</evidence>
<feature type="domain" description="C-type lectin" evidence="10">
    <location>
        <begin position="69"/>
        <end position="176"/>
    </location>
</feature>
<keyword evidence="3" id="KW-0430">Lectin</keyword>
<dbReference type="InterPro" id="IPR001304">
    <property type="entry name" value="C-type_lectin-like"/>
</dbReference>
<reference evidence="11 12" key="1">
    <citation type="submission" date="2018-11" db="EMBL/GenBank/DDBJ databases">
        <title>Haplotype-resolved cattle genomes.</title>
        <authorList>
            <person name="Low W.Y."/>
            <person name="Tearle R."/>
            <person name="Bickhart D.M."/>
            <person name="Rosen B.D."/>
            <person name="Koren S."/>
            <person name="Rhie A."/>
            <person name="Hiendleder S."/>
            <person name="Phillippy A.M."/>
            <person name="Smith T.P.L."/>
            <person name="Williams J.L."/>
        </authorList>
    </citation>
    <scope>NUCLEOTIDE SEQUENCE [LARGE SCALE GENOMIC DNA]</scope>
</reference>
<dbReference type="InterPro" id="IPR016187">
    <property type="entry name" value="CTDL_fold"/>
</dbReference>
<dbReference type="SUPFAM" id="SSF56436">
    <property type="entry name" value="C-type lectin-like"/>
    <property type="match status" value="1"/>
</dbReference>
<dbReference type="GO" id="GO:0002223">
    <property type="term" value="P:stimulatory C-type lectin receptor signaling pathway"/>
    <property type="evidence" value="ECO:0007669"/>
    <property type="project" value="TreeGrafter"/>
</dbReference>
<dbReference type="PROSITE" id="PS50041">
    <property type="entry name" value="C_TYPE_LECTIN_2"/>
    <property type="match status" value="1"/>
</dbReference>
<evidence type="ECO:0000256" key="2">
    <source>
        <dbReference type="ARBA" id="ARBA00022692"/>
    </source>
</evidence>
<dbReference type="SMART" id="SM00034">
    <property type="entry name" value="CLECT"/>
    <property type="match status" value="1"/>
</dbReference>
<dbReference type="InterPro" id="IPR033992">
    <property type="entry name" value="NKR-like_CTLD"/>
</dbReference>
<evidence type="ECO:0000256" key="5">
    <source>
        <dbReference type="ARBA" id="ARBA00022989"/>
    </source>
</evidence>
<keyword evidence="12" id="KW-1185">Reference proteome</keyword>
<dbReference type="PANTHER" id="PTHR22800">
    <property type="entry name" value="C-TYPE LECTIN PROTEINS"/>
    <property type="match status" value="1"/>
</dbReference>
<dbReference type="Proteomes" id="UP000314981">
    <property type="component" value="Chromosome 5"/>
</dbReference>
<protein>
    <recommendedName>
        <fullName evidence="8">Natural killer cells antigen CD94</fullName>
    </recommendedName>
    <alternativeName>
        <fullName evidence="9">Killer cell lectin-like receptor subfamily D member 1</fullName>
    </alternativeName>
</protein>
<dbReference type="AlphaFoldDB" id="A0A4W2DAN0"/>
<evidence type="ECO:0000256" key="6">
    <source>
        <dbReference type="ARBA" id="ARBA00023136"/>
    </source>
</evidence>
<reference evidence="11" key="2">
    <citation type="submission" date="2025-08" db="UniProtKB">
        <authorList>
            <consortium name="Ensembl"/>
        </authorList>
    </citation>
    <scope>IDENTIFICATION</scope>
</reference>
<evidence type="ECO:0000256" key="7">
    <source>
        <dbReference type="ARBA" id="ARBA00023180"/>
    </source>
</evidence>
<comment type="subcellular location">
    <subcellularLocation>
        <location evidence="1">Membrane</location>
        <topology evidence="1">Single-pass type II membrane protein</topology>
    </subcellularLocation>
</comment>
<dbReference type="GO" id="GO:0045954">
    <property type="term" value="P:positive regulation of natural killer cell mediated cytotoxicity"/>
    <property type="evidence" value="ECO:0007669"/>
    <property type="project" value="TreeGrafter"/>
</dbReference>
<dbReference type="Pfam" id="PF00059">
    <property type="entry name" value="Lectin_C"/>
    <property type="match status" value="1"/>
</dbReference>
<dbReference type="Gene3D" id="3.10.100.10">
    <property type="entry name" value="Mannose-Binding Protein A, subunit A"/>
    <property type="match status" value="1"/>
</dbReference>
<proteinExistence type="predicted"/>
<dbReference type="GO" id="GO:0030246">
    <property type="term" value="F:carbohydrate binding"/>
    <property type="evidence" value="ECO:0007669"/>
    <property type="project" value="UniProtKB-KW"/>
</dbReference>